<keyword evidence="3" id="KW-1185">Reference proteome</keyword>
<dbReference type="OrthoDB" id="195779at2157"/>
<evidence type="ECO:0000313" key="2">
    <source>
        <dbReference type="EMBL" id="SEP94017.1"/>
    </source>
</evidence>
<sequence length="56" mass="6047">MAGLIQRTAQAIDDLWQSIWHGSSRAEKAVIAIVLLVTGLAIPVIPIVWIARIIAS</sequence>
<dbReference type="RefSeq" id="WP_175480030.1">
    <property type="nucleotide sequence ID" value="NZ_FOFD01000001.1"/>
</dbReference>
<gene>
    <name evidence="2" type="ORF">SAMN04489841_0900</name>
</gene>
<keyword evidence="1" id="KW-0812">Transmembrane</keyword>
<evidence type="ECO:0000313" key="3">
    <source>
        <dbReference type="Proteomes" id="UP000199114"/>
    </source>
</evidence>
<dbReference type="EMBL" id="FOFD01000001">
    <property type="protein sequence ID" value="SEP94017.1"/>
    <property type="molecule type" value="Genomic_DNA"/>
</dbReference>
<name>A0A1H9BZ29_9EURY</name>
<protein>
    <submittedName>
        <fullName evidence="2">Uncharacterized protein</fullName>
    </submittedName>
</protein>
<dbReference type="AlphaFoldDB" id="A0A1H9BZ29"/>
<organism evidence="2 3">
    <name type="scientific">Natrinema salaciae</name>
    <dbReference type="NCBI Taxonomy" id="1186196"/>
    <lineage>
        <taxon>Archaea</taxon>
        <taxon>Methanobacteriati</taxon>
        <taxon>Methanobacteriota</taxon>
        <taxon>Stenosarchaea group</taxon>
        <taxon>Halobacteria</taxon>
        <taxon>Halobacteriales</taxon>
        <taxon>Natrialbaceae</taxon>
        <taxon>Natrinema</taxon>
    </lineage>
</organism>
<reference evidence="3" key="1">
    <citation type="submission" date="2016-10" db="EMBL/GenBank/DDBJ databases">
        <authorList>
            <person name="Varghese N."/>
            <person name="Submissions S."/>
        </authorList>
    </citation>
    <scope>NUCLEOTIDE SEQUENCE [LARGE SCALE GENOMIC DNA]</scope>
    <source>
        <strain evidence="3">DSM 25055</strain>
    </source>
</reference>
<accession>A0A1H9BZ29</accession>
<keyword evidence="1" id="KW-1133">Transmembrane helix</keyword>
<feature type="transmembrane region" description="Helical" evidence="1">
    <location>
        <begin position="29"/>
        <end position="51"/>
    </location>
</feature>
<keyword evidence="1" id="KW-0472">Membrane</keyword>
<proteinExistence type="predicted"/>
<evidence type="ECO:0000256" key="1">
    <source>
        <dbReference type="SAM" id="Phobius"/>
    </source>
</evidence>
<dbReference type="Proteomes" id="UP000199114">
    <property type="component" value="Unassembled WGS sequence"/>
</dbReference>